<evidence type="ECO:0000256" key="1">
    <source>
        <dbReference type="SAM" id="MobiDB-lite"/>
    </source>
</evidence>
<feature type="region of interest" description="Disordered" evidence="1">
    <location>
        <begin position="11"/>
        <end position="155"/>
    </location>
</feature>
<evidence type="ECO:0000313" key="2">
    <source>
        <dbReference type="EMBL" id="APC49454.1"/>
    </source>
</evidence>
<feature type="compositionally biased region" description="Pro residues" evidence="1">
    <location>
        <begin position="141"/>
        <end position="153"/>
    </location>
</feature>
<name>A0AAC9J510_VIRHA</name>
<proteinExistence type="predicted"/>
<dbReference type="EMBL" id="CP017962">
    <property type="protein sequence ID" value="APC49454.1"/>
    <property type="molecule type" value="Genomic_DNA"/>
</dbReference>
<dbReference type="PANTHER" id="PTHR24637:SF421">
    <property type="entry name" value="CUTICLE COLLAGEN DPY-2"/>
    <property type="match status" value="1"/>
</dbReference>
<dbReference type="RefSeq" id="WP_071649493.1">
    <property type="nucleotide sequence ID" value="NZ_CP017962.1"/>
</dbReference>
<dbReference type="PANTHER" id="PTHR24637">
    <property type="entry name" value="COLLAGEN"/>
    <property type="match status" value="1"/>
</dbReference>
<sequence length="287" mass="29828">MCHQCGCNNCNCIGPPGKRGKKGENGSPGPQGPPGRQGPPGPKGENGEKGPPGRQGPPGPKGENGEKGPPGRQGPPGPKGESGEKGPPGRQGPPGPKGEKGEKGPPGRQGPPGPKGENGEKGPPGRQGPPGPKGEKGEKGPPGPPGPPSPPKPLCCRFLLEHSTQLIPPAVAGSTVVDKTLSAEIVKVCDEVVVICGLLNKQIEYQALIECELVSNYTIIDEVPFTCIIDRDDIKANDSFTITFLDVICEISGEEANFATDKETGQEVAFRYAEKEIIKICIEKVNK</sequence>
<evidence type="ECO:0000313" key="3">
    <source>
        <dbReference type="Proteomes" id="UP000182945"/>
    </source>
</evidence>
<evidence type="ECO:0008006" key="4">
    <source>
        <dbReference type="Google" id="ProtNLM"/>
    </source>
</evidence>
<dbReference type="AlphaFoldDB" id="A0AAC9J510"/>
<organism evidence="2 3">
    <name type="scientific">Virgibacillus halodenitrificans</name>
    <name type="common">Bacillus halodenitrificans</name>
    <dbReference type="NCBI Taxonomy" id="1482"/>
    <lineage>
        <taxon>Bacteria</taxon>
        <taxon>Bacillati</taxon>
        <taxon>Bacillota</taxon>
        <taxon>Bacilli</taxon>
        <taxon>Bacillales</taxon>
        <taxon>Bacillaceae</taxon>
        <taxon>Virgibacillus</taxon>
    </lineage>
</organism>
<dbReference type="GeneID" id="71515752"/>
<accession>A0AAC9J510</accession>
<gene>
    <name evidence="2" type="ORF">BME96_15175</name>
</gene>
<dbReference type="Pfam" id="PF01391">
    <property type="entry name" value="Collagen"/>
    <property type="match status" value="1"/>
</dbReference>
<dbReference type="Proteomes" id="UP000182945">
    <property type="component" value="Chromosome"/>
</dbReference>
<reference evidence="2 3" key="1">
    <citation type="submission" date="2016-11" db="EMBL/GenBank/DDBJ databases">
        <title>Complete genome sequencing of Virgibacillus halodenitrificans PDB-F2.</title>
        <authorList>
            <person name="Sun Z."/>
            <person name="Zhou Y."/>
            <person name="Li H."/>
        </authorList>
    </citation>
    <scope>NUCLEOTIDE SEQUENCE [LARGE SCALE GENOMIC DNA]</scope>
    <source>
        <strain evidence="2 3">PDB-F2</strain>
    </source>
</reference>
<dbReference type="KEGG" id="vhl:BME96_15175"/>
<dbReference type="InterPro" id="IPR008160">
    <property type="entry name" value="Collagen"/>
</dbReference>
<protein>
    <recommendedName>
        <fullName evidence="4">Collagen-like protein</fullName>
    </recommendedName>
</protein>
<feature type="compositionally biased region" description="Pro residues" evidence="1">
    <location>
        <begin position="30"/>
        <end position="42"/>
    </location>
</feature>